<dbReference type="GO" id="GO:0005813">
    <property type="term" value="C:centrosome"/>
    <property type="evidence" value="ECO:0007669"/>
    <property type="project" value="TreeGrafter"/>
</dbReference>
<dbReference type="GO" id="GO:0005794">
    <property type="term" value="C:Golgi apparatus"/>
    <property type="evidence" value="ECO:0007669"/>
    <property type="project" value="TreeGrafter"/>
</dbReference>
<name>A0A8C7J907_ONCKI</name>
<dbReference type="GeneTree" id="ENSGT00950000183190"/>
<dbReference type="GO" id="GO:1903358">
    <property type="term" value="P:regulation of Golgi organization"/>
    <property type="evidence" value="ECO:0007669"/>
    <property type="project" value="TreeGrafter"/>
</dbReference>
<dbReference type="GO" id="GO:0007098">
    <property type="term" value="P:centrosome cycle"/>
    <property type="evidence" value="ECO:0007669"/>
    <property type="project" value="TreeGrafter"/>
</dbReference>
<feature type="region of interest" description="Disordered" evidence="2">
    <location>
        <begin position="240"/>
        <end position="289"/>
    </location>
</feature>
<reference evidence="3" key="2">
    <citation type="submission" date="2025-09" db="UniProtKB">
        <authorList>
            <consortium name="Ensembl"/>
        </authorList>
    </citation>
    <scope>IDENTIFICATION</scope>
</reference>
<organism evidence="3 4">
    <name type="scientific">Oncorhynchus kisutch</name>
    <name type="common">Coho salmon</name>
    <name type="synonym">Salmo kisutch</name>
    <dbReference type="NCBI Taxonomy" id="8019"/>
    <lineage>
        <taxon>Eukaryota</taxon>
        <taxon>Metazoa</taxon>
        <taxon>Chordata</taxon>
        <taxon>Craniata</taxon>
        <taxon>Vertebrata</taxon>
        <taxon>Euteleostomi</taxon>
        <taxon>Actinopterygii</taxon>
        <taxon>Neopterygii</taxon>
        <taxon>Teleostei</taxon>
        <taxon>Protacanthopterygii</taxon>
        <taxon>Salmoniformes</taxon>
        <taxon>Salmonidae</taxon>
        <taxon>Salmoninae</taxon>
        <taxon>Oncorhynchus</taxon>
    </lineage>
</organism>
<reference evidence="3" key="1">
    <citation type="submission" date="2025-08" db="UniProtKB">
        <authorList>
            <consortium name="Ensembl"/>
        </authorList>
    </citation>
    <scope>IDENTIFICATION</scope>
</reference>
<dbReference type="PANTHER" id="PTHR46501:SF7">
    <property type="entry name" value="MYOMEGALIN ISOFORM X1"/>
    <property type="match status" value="1"/>
</dbReference>
<feature type="compositionally biased region" description="Polar residues" evidence="2">
    <location>
        <begin position="240"/>
        <end position="249"/>
    </location>
</feature>
<dbReference type="InterPro" id="IPR052593">
    <property type="entry name" value="MT-associated_AKAP9-binding"/>
</dbReference>
<dbReference type="Ensembl" id="ENSOKIT00005089651.1">
    <property type="protein sequence ID" value="ENSOKIP00005083955.1"/>
    <property type="gene ID" value="ENSOKIG00005036460.1"/>
</dbReference>
<feature type="coiled-coil region" evidence="1">
    <location>
        <begin position="377"/>
        <end position="411"/>
    </location>
</feature>
<feature type="compositionally biased region" description="Gly residues" evidence="2">
    <location>
        <begin position="127"/>
        <end position="139"/>
    </location>
</feature>
<proteinExistence type="predicted"/>
<keyword evidence="1" id="KW-0175">Coiled coil</keyword>
<feature type="compositionally biased region" description="Basic and acidic residues" evidence="2">
    <location>
        <begin position="145"/>
        <end position="157"/>
    </location>
</feature>
<dbReference type="GO" id="GO:0090063">
    <property type="term" value="P:positive regulation of microtubule nucleation"/>
    <property type="evidence" value="ECO:0007669"/>
    <property type="project" value="TreeGrafter"/>
</dbReference>
<feature type="coiled-coil region" evidence="1">
    <location>
        <begin position="299"/>
        <end position="326"/>
    </location>
</feature>
<protein>
    <recommendedName>
        <fullName evidence="5">Short myomegalin-like EB1 binding protein N-terminal domain-containing protein</fullName>
    </recommendedName>
</protein>
<dbReference type="GO" id="GO:0060090">
    <property type="term" value="F:molecular adaptor activity"/>
    <property type="evidence" value="ECO:0007669"/>
    <property type="project" value="TreeGrafter"/>
</dbReference>
<evidence type="ECO:0008006" key="5">
    <source>
        <dbReference type="Google" id="ProtNLM"/>
    </source>
</evidence>
<accession>A0A8C7J907</accession>
<evidence type="ECO:0000256" key="1">
    <source>
        <dbReference type="SAM" id="Coils"/>
    </source>
</evidence>
<dbReference type="AlphaFoldDB" id="A0A8C7J907"/>
<evidence type="ECO:0000313" key="3">
    <source>
        <dbReference type="Ensembl" id="ENSOKIP00005083955.1"/>
    </source>
</evidence>
<evidence type="ECO:0000256" key="2">
    <source>
        <dbReference type="SAM" id="MobiDB-lite"/>
    </source>
</evidence>
<dbReference type="PANTHER" id="PTHR46501">
    <property type="entry name" value="MYOMEGALIN"/>
    <property type="match status" value="1"/>
</dbReference>
<feature type="region of interest" description="Disordered" evidence="2">
    <location>
        <begin position="122"/>
        <end position="184"/>
    </location>
</feature>
<keyword evidence="4" id="KW-1185">Reference proteome</keyword>
<sequence>MKDPCRVCGVRLIGSQCRWIFNPLGKRQLQVILSHVLGRQVDRDPDGQASEFLCGKCVFTLERVVQCDVQIGRLQEEHATLVQQLQQEREHLKECVAHVYGRHNPLPKRPDVGEENNVKVPLWRSSEGGGSPEDYGGGQCTSEGQTKEGAGERDGRGRRSVSMDLLGGPSGPGGVTGRSSSVPRRVQAGTDLCPVCQVKNPWLQSSRLRSRSLIYLDLVYRKGTLTSPGPRLRSASLQSINLDPPQQTEPLCPLPQRQHRESKIPLRERSSSVLSGKLENTENELTSEKKNTLKQDKTIQGLTLLLKEKEKEIEELYHEIEDRDEVLVKARETAHKAQLHKYQARRQTRHLALVPFQAQYIAVALNSSTNGCLQRSLGRQKQELSDLQQAKEQLDQELEELQQQKVDKALNVSPREEFLFCHCEGKL</sequence>
<dbReference type="Proteomes" id="UP000694557">
    <property type="component" value="Unassembled WGS sequence"/>
</dbReference>
<evidence type="ECO:0000313" key="4">
    <source>
        <dbReference type="Proteomes" id="UP000694557"/>
    </source>
</evidence>
<feature type="compositionally biased region" description="Basic and acidic residues" evidence="2">
    <location>
        <begin position="258"/>
        <end position="270"/>
    </location>
</feature>